<evidence type="ECO:0000313" key="1">
    <source>
        <dbReference type="EMBL" id="KKM61690.1"/>
    </source>
</evidence>
<accession>A0A0F9LBZ1</accession>
<dbReference type="EMBL" id="LAZR01011435">
    <property type="protein sequence ID" value="KKM61690.1"/>
    <property type="molecule type" value="Genomic_DNA"/>
</dbReference>
<comment type="caution">
    <text evidence="1">The sequence shown here is derived from an EMBL/GenBank/DDBJ whole genome shotgun (WGS) entry which is preliminary data.</text>
</comment>
<reference evidence="1" key="1">
    <citation type="journal article" date="2015" name="Nature">
        <title>Complex archaea that bridge the gap between prokaryotes and eukaryotes.</title>
        <authorList>
            <person name="Spang A."/>
            <person name="Saw J.H."/>
            <person name="Jorgensen S.L."/>
            <person name="Zaremba-Niedzwiedzka K."/>
            <person name="Martijn J."/>
            <person name="Lind A.E."/>
            <person name="van Eijk R."/>
            <person name="Schleper C."/>
            <person name="Guy L."/>
            <person name="Ettema T.J."/>
        </authorList>
    </citation>
    <scope>NUCLEOTIDE SEQUENCE</scope>
</reference>
<proteinExistence type="predicted"/>
<organism evidence="1">
    <name type="scientific">marine sediment metagenome</name>
    <dbReference type="NCBI Taxonomy" id="412755"/>
    <lineage>
        <taxon>unclassified sequences</taxon>
        <taxon>metagenomes</taxon>
        <taxon>ecological metagenomes</taxon>
    </lineage>
</organism>
<protein>
    <submittedName>
        <fullName evidence="1">Uncharacterized protein</fullName>
    </submittedName>
</protein>
<dbReference type="AlphaFoldDB" id="A0A0F9LBZ1"/>
<name>A0A0F9LBZ1_9ZZZZ</name>
<sequence>MAGTIELSIENHGIPGRGLTIKELRFTCIADVADASFPVANTGTIEGAPGNSTSFTKLIQGWFLHKIIVNPGATAPTVSSDLTITDKHGIDVLDGNGTDLIHNTDSKQSYAMIDGVPSLQPVVGDYILTITNNAVNSAILIVTLLFVPNTM</sequence>
<gene>
    <name evidence="1" type="ORF">LCGC14_1529190</name>
</gene>